<dbReference type="RefSeq" id="WP_345718419.1">
    <property type="nucleotide sequence ID" value="NZ_BAABFP010000008.1"/>
</dbReference>
<keyword evidence="4" id="KW-1185">Reference proteome</keyword>
<dbReference type="EMBL" id="JBHSRD010000003">
    <property type="protein sequence ID" value="MFC6006955.1"/>
    <property type="molecule type" value="Genomic_DNA"/>
</dbReference>
<name>A0ABW1JDI9_9ACTN</name>
<protein>
    <submittedName>
        <fullName evidence="3">DUF3592 domain-containing protein</fullName>
    </submittedName>
</protein>
<comment type="caution">
    <text evidence="3">The sequence shown here is derived from an EMBL/GenBank/DDBJ whole genome shotgun (WGS) entry which is preliminary data.</text>
</comment>
<keyword evidence="2" id="KW-0812">Transmembrane</keyword>
<reference evidence="4" key="1">
    <citation type="journal article" date="2019" name="Int. J. Syst. Evol. Microbiol.">
        <title>The Global Catalogue of Microorganisms (GCM) 10K type strain sequencing project: providing services to taxonomists for standard genome sequencing and annotation.</title>
        <authorList>
            <consortium name="The Broad Institute Genomics Platform"/>
            <consortium name="The Broad Institute Genome Sequencing Center for Infectious Disease"/>
            <person name="Wu L."/>
            <person name="Ma J."/>
        </authorList>
    </citation>
    <scope>NUCLEOTIDE SEQUENCE [LARGE SCALE GENOMIC DNA]</scope>
    <source>
        <strain evidence="4">KACC 14249</strain>
    </source>
</reference>
<evidence type="ECO:0000313" key="3">
    <source>
        <dbReference type="EMBL" id="MFC6006955.1"/>
    </source>
</evidence>
<evidence type="ECO:0000313" key="4">
    <source>
        <dbReference type="Proteomes" id="UP001596189"/>
    </source>
</evidence>
<dbReference type="Proteomes" id="UP001596189">
    <property type="component" value="Unassembled WGS sequence"/>
</dbReference>
<evidence type="ECO:0000256" key="2">
    <source>
        <dbReference type="SAM" id="Phobius"/>
    </source>
</evidence>
<feature type="region of interest" description="Disordered" evidence="1">
    <location>
        <begin position="1"/>
        <end position="32"/>
    </location>
</feature>
<organism evidence="3 4">
    <name type="scientific">Angustibacter luteus</name>
    <dbReference type="NCBI Taxonomy" id="658456"/>
    <lineage>
        <taxon>Bacteria</taxon>
        <taxon>Bacillati</taxon>
        <taxon>Actinomycetota</taxon>
        <taxon>Actinomycetes</taxon>
        <taxon>Kineosporiales</taxon>
        <taxon>Kineosporiaceae</taxon>
    </lineage>
</organism>
<evidence type="ECO:0000256" key="1">
    <source>
        <dbReference type="SAM" id="MobiDB-lite"/>
    </source>
</evidence>
<feature type="transmembrane region" description="Helical" evidence="2">
    <location>
        <begin position="45"/>
        <end position="63"/>
    </location>
</feature>
<feature type="transmembrane region" description="Helical" evidence="2">
    <location>
        <begin position="139"/>
        <end position="157"/>
    </location>
</feature>
<proteinExistence type="predicted"/>
<keyword evidence="2" id="KW-0472">Membrane</keyword>
<accession>A0ABW1JDI9</accession>
<keyword evidence="2" id="KW-1133">Transmembrane helix</keyword>
<sequence length="170" mass="18533">MAVSRRHPRRSLPHVDRTVAKPPPAASAKARPEWRRPMRIIQRSFSIVMCAGLIAWGVSLLAAELAVSRDGVTAQAQVVSVEARDRWPDTFTVRFTTSSGRDVTTTLEDESLHTGDTVTIRYAASNPTQAHLAGSPTQILAGLLLIVLGLVFAYAAIDPARAFARPRKRP</sequence>
<feature type="compositionally biased region" description="Basic residues" evidence="1">
    <location>
        <begin position="1"/>
        <end position="12"/>
    </location>
</feature>
<gene>
    <name evidence="3" type="ORF">ACFQDO_07410</name>
</gene>